<dbReference type="InterPro" id="IPR021312">
    <property type="entry name" value="DUF2889"/>
</dbReference>
<comment type="caution">
    <text evidence="2">The sequence shown here is derived from an EMBL/GenBank/DDBJ whole genome shotgun (WGS) entry which is preliminary data.</text>
</comment>
<dbReference type="Proteomes" id="UP000308038">
    <property type="component" value="Unassembled WGS sequence"/>
</dbReference>
<proteinExistence type="predicted"/>
<keyword evidence="3" id="KW-1185">Reference proteome</keyword>
<feature type="compositionally biased region" description="Basic and acidic residues" evidence="1">
    <location>
        <begin position="193"/>
        <end position="202"/>
    </location>
</feature>
<reference evidence="2 3" key="1">
    <citation type="submission" date="2019-04" db="EMBL/GenBank/DDBJ databases">
        <title>Microbes associate with the intestines of laboratory mice.</title>
        <authorList>
            <person name="Navarre W."/>
            <person name="Wong E."/>
            <person name="Huang K.C."/>
            <person name="Tropini C."/>
            <person name="Ng K."/>
            <person name="Yu B."/>
        </authorList>
    </citation>
    <scope>NUCLEOTIDE SEQUENCE [LARGE SCALE GENOMIC DNA]</scope>
    <source>
        <strain evidence="2 3">NM83_B4-11</strain>
    </source>
</reference>
<evidence type="ECO:0000256" key="1">
    <source>
        <dbReference type="SAM" id="MobiDB-lite"/>
    </source>
</evidence>
<dbReference type="Pfam" id="PF11136">
    <property type="entry name" value="DUF2889"/>
    <property type="match status" value="1"/>
</dbReference>
<name>A0ABY2QEL0_9SPHN</name>
<sequence>MTAGQAPARPFGAAPLRRPSSVRRTTTIDTSWPDGFGAPMRMVARGRDLVTDAEGRADAIAEQELVILASARREILAIGSTPPLAGAETLVGARAGGASRLALAEALGDRRGTLAYQLLDDFAGASLVAGWAWSRWTEDFAAALRRAGAQANAGRRGAMVGVCTGFAPGSSALTDDGGADHAAQSATPVGPLDRPDDPEGWHRMTTQDGAPGMRRARRLDLWREGPDLCADVGFQDSATAPAGGRIAVHEYHMTAMIDPVRMTLKAIAADPHILPYRECPGAVSNIQRLVGQGVHTLRDAVLSTLAGTLGCTHLNDVLRSLADVPTLCAALEDAA</sequence>
<organism evidence="2 3">
    <name type="scientific">Sphingomonas olei</name>
    <dbReference type="NCBI Taxonomy" id="1886787"/>
    <lineage>
        <taxon>Bacteria</taxon>
        <taxon>Pseudomonadati</taxon>
        <taxon>Pseudomonadota</taxon>
        <taxon>Alphaproteobacteria</taxon>
        <taxon>Sphingomonadales</taxon>
        <taxon>Sphingomonadaceae</taxon>
        <taxon>Sphingomonas</taxon>
    </lineage>
</organism>
<dbReference type="RefSeq" id="WP_136452231.1">
    <property type="nucleotide sequence ID" value="NZ_SSTI01000013.1"/>
</dbReference>
<gene>
    <name evidence="2" type="ORF">E5988_15175</name>
</gene>
<evidence type="ECO:0000313" key="2">
    <source>
        <dbReference type="EMBL" id="THG37848.1"/>
    </source>
</evidence>
<accession>A0ABY2QEL0</accession>
<protein>
    <submittedName>
        <fullName evidence="2">DUF2889 domain-containing protein</fullName>
    </submittedName>
</protein>
<dbReference type="EMBL" id="SSTI01000013">
    <property type="protein sequence ID" value="THG37848.1"/>
    <property type="molecule type" value="Genomic_DNA"/>
</dbReference>
<feature type="region of interest" description="Disordered" evidence="1">
    <location>
        <begin position="174"/>
        <end position="212"/>
    </location>
</feature>
<evidence type="ECO:0000313" key="3">
    <source>
        <dbReference type="Proteomes" id="UP000308038"/>
    </source>
</evidence>
<feature type="region of interest" description="Disordered" evidence="1">
    <location>
        <begin position="1"/>
        <end position="31"/>
    </location>
</feature>